<dbReference type="AlphaFoldDB" id="A0A480B6X5"/>
<dbReference type="OrthoDB" id="1987139at2"/>
<keyword evidence="2" id="KW-1185">Reference proteome</keyword>
<reference evidence="1 2" key="1">
    <citation type="submission" date="2019-03" db="EMBL/GenBank/DDBJ databases">
        <title>Draft genome sequences of two Veillonella tobetsuensis clinical isolates from intraoperative bronchial fluids of elderly patients with pulmonary carcinoma.</title>
        <authorList>
            <person name="Akiyama T."/>
        </authorList>
    </citation>
    <scope>NUCLEOTIDE SEQUENCE [LARGE SCALE GENOMIC DNA]</scope>
    <source>
        <strain evidence="1 2">PAGU 1579</strain>
    </source>
</reference>
<evidence type="ECO:0000313" key="1">
    <source>
        <dbReference type="EMBL" id="GCL69231.1"/>
    </source>
</evidence>
<dbReference type="EMBL" id="BJCR01000028">
    <property type="protein sequence ID" value="GCL69231.1"/>
    <property type="molecule type" value="Genomic_DNA"/>
</dbReference>
<comment type="caution">
    <text evidence="1">The sequence shown here is derived from an EMBL/GenBank/DDBJ whole genome shotgun (WGS) entry which is preliminary data.</text>
</comment>
<organism evidence="1 2">
    <name type="scientific">Veillonella tobetsuensis</name>
    <dbReference type="NCBI Taxonomy" id="1110546"/>
    <lineage>
        <taxon>Bacteria</taxon>
        <taxon>Bacillati</taxon>
        <taxon>Bacillota</taxon>
        <taxon>Negativicutes</taxon>
        <taxon>Veillonellales</taxon>
        <taxon>Veillonellaceae</taxon>
        <taxon>Veillonella</taxon>
    </lineage>
</organism>
<gene>
    <name evidence="1" type="ORF">PAGU1579_10000</name>
</gene>
<proteinExistence type="predicted"/>
<dbReference type="Proteomes" id="UP000303581">
    <property type="component" value="Unassembled WGS sequence"/>
</dbReference>
<protein>
    <submittedName>
        <fullName evidence="1">Uncharacterized protein</fullName>
    </submittedName>
</protein>
<dbReference type="RefSeq" id="WP_059363613.1">
    <property type="nucleotide sequence ID" value="NZ_BBXI01000016.1"/>
</dbReference>
<accession>A0A480B6X5</accession>
<name>A0A480B6X5_9FIRM</name>
<evidence type="ECO:0000313" key="2">
    <source>
        <dbReference type="Proteomes" id="UP000303581"/>
    </source>
</evidence>
<sequence>MEDKDLTRILEDMVARILAEQNVTKKLSKLYVAFDDLWHHENYSLANQLVSYKERPVYAIVSKPCDEELERRVKEIYPFLMLHSYEDEITFTEHDYLVLPYIPRNDVIHIALGYSQSHLSEVVKRAFTQGTNVYVLPTSIEPLSGKEPSPYQKMVQEYYQRLFELGVQYIDHIRYMN</sequence>